<dbReference type="Gene3D" id="2.40.50.140">
    <property type="entry name" value="Nucleic acid-binding proteins"/>
    <property type="match status" value="1"/>
</dbReference>
<sequence>MENNKVTVYRLGSGCELEDIRSGNIYEVRVQGFAKFGTFVYLNNSIKGLVHISNVKSEHNEGEFLFVRVKNIRDNGNIDLEEVIPEEYEIEAVNCSRSQTKLKDLKKKVGRNVTLEVEIAQIKQTSGPTIFTLVDDSGTESGAGFVEAGKRAYPDIELGDFVRVSGEIMMRNGQIQLEISDMSALSDDEILTVKKRIQDAIDERSRPDDIPFMIESDILEKLKPDMQKVAYYIRKAIFTNQPIILRHHADADGIAAAVSVERAVTMLIKDNGGDLDSEAHLFKRAPSKAPFYEIEDVTRDLDYALKDNVKYGQKFPLIVMMDNGSTEEDEASYRMAKVYDIPIVVVDHHHPDESTDAYLEAHVNPYLVGGDFGVTAGMLGAELARMIHPPVESDIRHFPAVAAVGDRSEAPERQMYLDLIADSYSEDECKNIALALDYEQFWLRFNDGREIVKDILNVNGNSGRHKKLVSLLVQEANLAINEQLETSMPHVEERVLVNSANLFMIDVEIYAHRFTFPPPGKTSGEIHDILCKRNVGKPVVTLGVGPDFVVIRSRGVKMNIPQMVRELREEIVGGGVNGGGHLVVGSIKFVEGMKEVVIGKLIEKIGEFGVEDLI</sequence>
<dbReference type="KEGG" id="mend:L6E24_02025"/>
<dbReference type="EMBL" id="CP096115">
    <property type="protein sequence ID" value="UUX92928.1"/>
    <property type="molecule type" value="Genomic_DNA"/>
</dbReference>
<dbReference type="CDD" id="cd04487">
    <property type="entry name" value="RecJ_OBF2_like"/>
    <property type="match status" value="1"/>
</dbReference>
<dbReference type="GeneID" id="74306434"/>
<dbReference type="Pfam" id="PF01368">
    <property type="entry name" value="DHH"/>
    <property type="match status" value="1"/>
</dbReference>
<evidence type="ECO:0000313" key="3">
    <source>
        <dbReference type="Proteomes" id="UP001060368"/>
    </source>
</evidence>
<gene>
    <name evidence="2" type="ORF">L6E24_02025</name>
</gene>
<dbReference type="SUPFAM" id="SSF50249">
    <property type="entry name" value="Nucleic acid-binding proteins"/>
    <property type="match status" value="1"/>
</dbReference>
<dbReference type="Gene3D" id="3.90.1640.30">
    <property type="match status" value="1"/>
</dbReference>
<dbReference type="GO" id="GO:0003676">
    <property type="term" value="F:nucleic acid binding"/>
    <property type="evidence" value="ECO:0007669"/>
    <property type="project" value="InterPro"/>
</dbReference>
<dbReference type="InterPro" id="IPR038763">
    <property type="entry name" value="DHH_sf"/>
</dbReference>
<feature type="domain" description="S1 motif" evidence="1">
    <location>
        <begin position="23"/>
        <end position="83"/>
    </location>
</feature>
<evidence type="ECO:0000259" key="1">
    <source>
        <dbReference type="PROSITE" id="PS50126"/>
    </source>
</evidence>
<dbReference type="InterPro" id="IPR001667">
    <property type="entry name" value="DDH_dom"/>
</dbReference>
<dbReference type="AlphaFoldDB" id="A0A9E7PMH9"/>
<dbReference type="Pfam" id="PF00575">
    <property type="entry name" value="S1"/>
    <property type="match status" value="1"/>
</dbReference>
<accession>A0A9E7PMH9</accession>
<dbReference type="SUPFAM" id="SSF64182">
    <property type="entry name" value="DHH phosphoesterases"/>
    <property type="match status" value="1"/>
</dbReference>
<dbReference type="InterPro" id="IPR004365">
    <property type="entry name" value="NA-bd_OB_tRNA"/>
</dbReference>
<dbReference type="Proteomes" id="UP001060368">
    <property type="component" value="Chromosome"/>
</dbReference>
<organism evidence="2 3">
    <name type="scientific">Methanoplanus endosymbiosus</name>
    <dbReference type="NCBI Taxonomy" id="33865"/>
    <lineage>
        <taxon>Archaea</taxon>
        <taxon>Methanobacteriati</taxon>
        <taxon>Methanobacteriota</taxon>
        <taxon>Stenosarchaea group</taxon>
        <taxon>Methanomicrobia</taxon>
        <taxon>Methanomicrobiales</taxon>
        <taxon>Methanomicrobiaceae</taxon>
        <taxon>Methanoplanus</taxon>
    </lineage>
</organism>
<name>A0A9E7PMH9_9EURY</name>
<dbReference type="SMART" id="SM00316">
    <property type="entry name" value="S1"/>
    <property type="match status" value="1"/>
</dbReference>
<dbReference type="RefSeq" id="WP_257743071.1">
    <property type="nucleotide sequence ID" value="NZ_CP096115.1"/>
</dbReference>
<protein>
    <submittedName>
        <fullName evidence="2">S1 RNA-binding domain-containing protein</fullName>
    </submittedName>
</protein>
<dbReference type="InterPro" id="IPR003029">
    <property type="entry name" value="S1_domain"/>
</dbReference>
<dbReference type="InterPro" id="IPR012340">
    <property type="entry name" value="NA-bd_OB-fold"/>
</dbReference>
<reference evidence="2" key="1">
    <citation type="submission" date="2022-04" db="EMBL/GenBank/DDBJ databases">
        <title>Complete genome of Methanoplanus endosymbiosus DSM 3599.</title>
        <authorList>
            <person name="Chen S.-C."/>
            <person name="You Y.-T."/>
            <person name="Zhou Y.-Z."/>
            <person name="Lai M.-C."/>
        </authorList>
    </citation>
    <scope>NUCLEOTIDE SEQUENCE</scope>
    <source>
        <strain evidence="2">DSM 3599</strain>
    </source>
</reference>
<proteinExistence type="predicted"/>
<keyword evidence="3" id="KW-1185">Reference proteome</keyword>
<evidence type="ECO:0000313" key="2">
    <source>
        <dbReference type="EMBL" id="UUX92928.1"/>
    </source>
</evidence>
<dbReference type="Pfam" id="PF01336">
    <property type="entry name" value="tRNA_anti-codon"/>
    <property type="match status" value="1"/>
</dbReference>
<dbReference type="PROSITE" id="PS50126">
    <property type="entry name" value="S1"/>
    <property type="match status" value="1"/>
</dbReference>